<feature type="domain" description="CdiA C-terminal tRNase" evidence="1">
    <location>
        <begin position="34"/>
        <end position="153"/>
    </location>
</feature>
<evidence type="ECO:0000313" key="2">
    <source>
        <dbReference type="EMBL" id="MFC4158784.1"/>
    </source>
</evidence>
<dbReference type="Pfam" id="PF18664">
    <property type="entry name" value="CdiA_C_tRNase"/>
    <property type="match status" value="1"/>
</dbReference>
<organism evidence="2 3">
    <name type="scientific">Chitinimonas lacunae</name>
    <dbReference type="NCBI Taxonomy" id="1963018"/>
    <lineage>
        <taxon>Bacteria</taxon>
        <taxon>Pseudomonadati</taxon>
        <taxon>Pseudomonadota</taxon>
        <taxon>Betaproteobacteria</taxon>
        <taxon>Neisseriales</taxon>
        <taxon>Chitinibacteraceae</taxon>
        <taxon>Chitinimonas</taxon>
    </lineage>
</organism>
<dbReference type="RefSeq" id="WP_378161837.1">
    <property type="nucleotide sequence ID" value="NZ_JBHSBU010000001.1"/>
</dbReference>
<keyword evidence="3" id="KW-1185">Reference proteome</keyword>
<accession>A0ABV8MKX0</accession>
<dbReference type="InterPro" id="IPR041620">
    <property type="entry name" value="CdiA_C_tRNase"/>
</dbReference>
<comment type="caution">
    <text evidence="2">The sequence shown here is derived from an EMBL/GenBank/DDBJ whole genome shotgun (WGS) entry which is preliminary data.</text>
</comment>
<evidence type="ECO:0000259" key="1">
    <source>
        <dbReference type="Pfam" id="PF18664"/>
    </source>
</evidence>
<evidence type="ECO:0000313" key="3">
    <source>
        <dbReference type="Proteomes" id="UP001595791"/>
    </source>
</evidence>
<name>A0ABV8MKX0_9NEIS</name>
<dbReference type="EMBL" id="JBHSBU010000001">
    <property type="protein sequence ID" value="MFC4158784.1"/>
    <property type="molecule type" value="Genomic_DNA"/>
</dbReference>
<proteinExistence type="predicted"/>
<protein>
    <recommendedName>
        <fullName evidence="1">CdiA C-terminal tRNase domain-containing protein</fullName>
    </recommendedName>
</protein>
<dbReference type="Proteomes" id="UP001595791">
    <property type="component" value="Unassembled WGS sequence"/>
</dbReference>
<reference evidence="3" key="1">
    <citation type="journal article" date="2019" name="Int. J. Syst. Evol. Microbiol.">
        <title>The Global Catalogue of Microorganisms (GCM) 10K type strain sequencing project: providing services to taxonomists for standard genome sequencing and annotation.</title>
        <authorList>
            <consortium name="The Broad Institute Genomics Platform"/>
            <consortium name="The Broad Institute Genome Sequencing Center for Infectious Disease"/>
            <person name="Wu L."/>
            <person name="Ma J."/>
        </authorList>
    </citation>
    <scope>NUCLEOTIDE SEQUENCE [LARGE SCALE GENOMIC DNA]</scope>
    <source>
        <strain evidence="3">LMG 29894</strain>
    </source>
</reference>
<sequence length="155" mass="17288">MNTYQSTGAVSRADLSRLALDGRTRTGEPVFRTGEGLAAAEFESAFGVHLERISKEAWPSKNPPDFKIVGGDLDGKTVDFLYTADSRYAVEKMNDNFLRNAKAERAALNNIIKHTSKADYVPMDFRTLNSVNQQKLLNLTQQLTPAQRAQLLIIR</sequence>
<dbReference type="CDD" id="cd20726">
    <property type="entry name" value="CDI_toxin_BpE479_tRNase-like"/>
    <property type="match status" value="1"/>
</dbReference>
<gene>
    <name evidence="2" type="ORF">ACFOW7_05340</name>
</gene>